<dbReference type="SUPFAM" id="SSF52833">
    <property type="entry name" value="Thioredoxin-like"/>
    <property type="match status" value="1"/>
</dbReference>
<proteinExistence type="inferred from homology"/>
<dbReference type="InterPro" id="IPR013766">
    <property type="entry name" value="Thioredoxin_domain"/>
</dbReference>
<gene>
    <name evidence="9" type="ORF">HNR61_008883</name>
</gene>
<evidence type="ECO:0000256" key="7">
    <source>
        <dbReference type="PIRSR" id="PIRSR000077-4"/>
    </source>
</evidence>
<dbReference type="Pfam" id="PF00085">
    <property type="entry name" value="Thioredoxin"/>
    <property type="match status" value="1"/>
</dbReference>
<dbReference type="GO" id="GO:0015035">
    <property type="term" value="F:protein-disulfide reductase activity"/>
    <property type="evidence" value="ECO:0007669"/>
    <property type="project" value="InterPro"/>
</dbReference>
<feature type="disulfide bond" description="Redox-active" evidence="7">
    <location>
        <begin position="39"/>
        <end position="42"/>
    </location>
</feature>
<evidence type="ECO:0000256" key="5">
    <source>
        <dbReference type="ARBA" id="ARBA00023284"/>
    </source>
</evidence>
<evidence type="ECO:0000256" key="6">
    <source>
        <dbReference type="PIRNR" id="PIRNR000077"/>
    </source>
</evidence>
<keyword evidence="4 7" id="KW-1015">Disulfide bond</keyword>
<dbReference type="GO" id="GO:0045454">
    <property type="term" value="P:cell redox homeostasis"/>
    <property type="evidence" value="ECO:0007669"/>
    <property type="project" value="TreeGrafter"/>
</dbReference>
<dbReference type="EMBL" id="JACJIA010000021">
    <property type="protein sequence ID" value="MBA8957190.1"/>
    <property type="molecule type" value="Genomic_DNA"/>
</dbReference>
<evidence type="ECO:0000259" key="8">
    <source>
        <dbReference type="PROSITE" id="PS51352"/>
    </source>
</evidence>
<dbReference type="PROSITE" id="PS51352">
    <property type="entry name" value="THIOREDOXIN_2"/>
    <property type="match status" value="1"/>
</dbReference>
<evidence type="ECO:0000256" key="3">
    <source>
        <dbReference type="ARBA" id="ARBA00022982"/>
    </source>
</evidence>
<dbReference type="PRINTS" id="PR00421">
    <property type="entry name" value="THIOREDOXIN"/>
</dbReference>
<dbReference type="PROSITE" id="PS00194">
    <property type="entry name" value="THIOREDOXIN_1"/>
    <property type="match status" value="1"/>
</dbReference>
<comment type="similarity">
    <text evidence="1 6">Belongs to the thioredoxin family.</text>
</comment>
<dbReference type="AlphaFoldDB" id="A0A7W3QRV6"/>
<feature type="domain" description="Thioredoxin" evidence="8">
    <location>
        <begin position="1"/>
        <end position="115"/>
    </location>
</feature>
<dbReference type="FunFam" id="3.40.30.10:FF:000001">
    <property type="entry name" value="Thioredoxin"/>
    <property type="match status" value="1"/>
</dbReference>
<evidence type="ECO:0000256" key="1">
    <source>
        <dbReference type="ARBA" id="ARBA00008987"/>
    </source>
</evidence>
<keyword evidence="3" id="KW-0249">Electron transport</keyword>
<dbReference type="Proteomes" id="UP000572680">
    <property type="component" value="Unassembled WGS sequence"/>
</dbReference>
<protein>
    <recommendedName>
        <fullName evidence="6">Thioredoxin</fullName>
    </recommendedName>
</protein>
<dbReference type="PANTHER" id="PTHR45663">
    <property type="entry name" value="GEO12009P1"/>
    <property type="match status" value="1"/>
</dbReference>
<accession>A0A7W3QRV6</accession>
<keyword evidence="10" id="KW-1185">Reference proteome</keyword>
<dbReference type="GO" id="GO:0005829">
    <property type="term" value="C:cytosol"/>
    <property type="evidence" value="ECO:0007669"/>
    <property type="project" value="TreeGrafter"/>
</dbReference>
<dbReference type="InterPro" id="IPR017937">
    <property type="entry name" value="Thioredoxin_CS"/>
</dbReference>
<comment type="caution">
    <text evidence="9">The sequence shown here is derived from an EMBL/GenBank/DDBJ whole genome shotgun (WGS) entry which is preliminary data.</text>
</comment>
<evidence type="ECO:0000256" key="4">
    <source>
        <dbReference type="ARBA" id="ARBA00023157"/>
    </source>
</evidence>
<organism evidence="9 10">
    <name type="scientific">Actinomadura namibiensis</name>
    <dbReference type="NCBI Taxonomy" id="182080"/>
    <lineage>
        <taxon>Bacteria</taxon>
        <taxon>Bacillati</taxon>
        <taxon>Actinomycetota</taxon>
        <taxon>Actinomycetes</taxon>
        <taxon>Streptosporangiales</taxon>
        <taxon>Thermomonosporaceae</taxon>
        <taxon>Actinomadura</taxon>
    </lineage>
</organism>
<evidence type="ECO:0000313" key="9">
    <source>
        <dbReference type="EMBL" id="MBA8957190.1"/>
    </source>
</evidence>
<reference evidence="9 10" key="1">
    <citation type="submission" date="2020-08" db="EMBL/GenBank/DDBJ databases">
        <title>Genomic Encyclopedia of Type Strains, Phase IV (KMG-IV): sequencing the most valuable type-strain genomes for metagenomic binning, comparative biology and taxonomic classification.</title>
        <authorList>
            <person name="Goeker M."/>
        </authorList>
    </citation>
    <scope>NUCLEOTIDE SEQUENCE [LARGE SCALE GENOMIC DNA]</scope>
    <source>
        <strain evidence="9 10">DSM 44197</strain>
    </source>
</reference>
<dbReference type="InterPro" id="IPR036249">
    <property type="entry name" value="Thioredoxin-like_sf"/>
</dbReference>
<dbReference type="Gene3D" id="3.40.30.10">
    <property type="entry name" value="Glutaredoxin"/>
    <property type="match status" value="1"/>
</dbReference>
<dbReference type="InterPro" id="IPR005746">
    <property type="entry name" value="Thioredoxin"/>
</dbReference>
<dbReference type="PIRSF" id="PIRSF000077">
    <property type="entry name" value="Thioredoxin"/>
    <property type="match status" value="1"/>
</dbReference>
<name>A0A7W3QRV6_ACTNM</name>
<evidence type="ECO:0000256" key="2">
    <source>
        <dbReference type="ARBA" id="ARBA00022448"/>
    </source>
</evidence>
<dbReference type="RefSeq" id="WP_220510515.1">
    <property type="nucleotide sequence ID" value="NZ_BAAALP010000110.1"/>
</dbReference>
<sequence>MTRTTDATGAVPEITDADFAAEVLGADRPVLVEFTAEWCPPCRQLAPVLAELADEERDRLKVVAIDVDANPVTTAAYGVLAMPTLMVFRDGEPVVSVVGARSKRRLLRDVEPALS</sequence>
<evidence type="ECO:0000313" key="10">
    <source>
        <dbReference type="Proteomes" id="UP000572680"/>
    </source>
</evidence>
<dbReference type="CDD" id="cd02947">
    <property type="entry name" value="TRX_family"/>
    <property type="match status" value="1"/>
</dbReference>
<dbReference type="PANTHER" id="PTHR45663:SF11">
    <property type="entry name" value="GEO12009P1"/>
    <property type="match status" value="1"/>
</dbReference>
<keyword evidence="5 7" id="KW-0676">Redox-active center</keyword>
<keyword evidence="2" id="KW-0813">Transport</keyword>